<dbReference type="AlphaFoldDB" id="A0A8J8NKN3"/>
<comment type="subcellular location">
    <subcellularLocation>
        <location evidence="1 4">Nucleus</location>
        <location evidence="1 4">Nucleolus</location>
    </subcellularLocation>
</comment>
<protein>
    <recommendedName>
        <fullName evidence="4">Ribosome production factor 2 homolog</fullName>
    </recommendedName>
    <alternativeName>
        <fullName evidence="4">Ribosome biogenesis protein RPF2 homolog</fullName>
    </alternativeName>
</protein>
<name>A0A8J8NKN3_HALGN</name>
<sequence length="347" mass="39631">MGKFLQKKQKKKAEDRKAAQKKVLDLGAFAAQSKLIKKAKTHKGRKILDKKGPQIVEGKKTAIFIKGQKASNTIQQVMRDLITLRGEPDATRVYMRSGHDMHPLENVVPLESMASKNDCPLFCFGHSMKKRPDNLIIGRTFDGKALDLFEFGVEEYKSIQDFSAKQEVPRDLKPVLIFQGEFFEFSERHQRLKSLLYELFHQRDLKEINITEMKRVLVFTATEENTVQVRHYEVSGKLSEAGIQLGDVEFKEVGPHFNMKLRRNQIASNDLYKAACRKPKIANVEKKKARKNVYTTDIGEKRGKVYIQQQDLQTIANRKFFRKQANGGPNAAAPAVPPKKKTEADEV</sequence>
<feature type="domain" description="Brix" evidence="6">
    <location>
        <begin position="60"/>
        <end position="270"/>
    </location>
</feature>
<keyword evidence="8" id="KW-1185">Reference proteome</keyword>
<dbReference type="Proteomes" id="UP000785679">
    <property type="component" value="Unassembled WGS sequence"/>
</dbReference>
<keyword evidence="3 4" id="KW-0539">Nucleus</keyword>
<dbReference type="OrthoDB" id="407658at2759"/>
<gene>
    <name evidence="7" type="ORF">FGO68_gene14700</name>
</gene>
<organism evidence="7 8">
    <name type="scientific">Halteria grandinella</name>
    <dbReference type="NCBI Taxonomy" id="5974"/>
    <lineage>
        <taxon>Eukaryota</taxon>
        <taxon>Sar</taxon>
        <taxon>Alveolata</taxon>
        <taxon>Ciliophora</taxon>
        <taxon>Intramacronucleata</taxon>
        <taxon>Spirotrichea</taxon>
        <taxon>Stichotrichia</taxon>
        <taxon>Sporadotrichida</taxon>
        <taxon>Halteriidae</taxon>
        <taxon>Halteria</taxon>
    </lineage>
</organism>
<comment type="caution">
    <text evidence="7">The sequence shown here is derived from an EMBL/GenBank/DDBJ whole genome shotgun (WGS) entry which is preliminary data.</text>
</comment>
<dbReference type="GO" id="GO:0000027">
    <property type="term" value="P:ribosomal large subunit assembly"/>
    <property type="evidence" value="ECO:0007669"/>
    <property type="project" value="InterPro"/>
</dbReference>
<accession>A0A8J8NKN3</accession>
<evidence type="ECO:0000313" key="7">
    <source>
        <dbReference type="EMBL" id="TNV77302.1"/>
    </source>
</evidence>
<proteinExistence type="inferred from homology"/>
<reference evidence="7" key="1">
    <citation type="submission" date="2019-06" db="EMBL/GenBank/DDBJ databases">
        <authorList>
            <person name="Zheng W."/>
        </authorList>
    </citation>
    <scope>NUCLEOTIDE SEQUENCE</scope>
    <source>
        <strain evidence="7">QDHG01</strain>
    </source>
</reference>
<evidence type="ECO:0000256" key="4">
    <source>
        <dbReference type="RuleBase" id="RU367086"/>
    </source>
</evidence>
<dbReference type="Pfam" id="PF04427">
    <property type="entry name" value="Brix"/>
    <property type="match status" value="1"/>
</dbReference>
<feature type="region of interest" description="Disordered" evidence="5">
    <location>
        <begin position="324"/>
        <end position="347"/>
    </location>
</feature>
<dbReference type="GO" id="GO:0000463">
    <property type="term" value="P:maturation of LSU-rRNA from tricistronic rRNA transcript (SSU-rRNA, 5.8S rRNA, LSU-rRNA)"/>
    <property type="evidence" value="ECO:0007669"/>
    <property type="project" value="TreeGrafter"/>
</dbReference>
<dbReference type="PANTHER" id="PTHR12728">
    <property type="entry name" value="BRIX DOMAIN CONTAINING PROTEIN"/>
    <property type="match status" value="1"/>
</dbReference>
<dbReference type="PANTHER" id="PTHR12728:SF0">
    <property type="entry name" value="RIBOSOME PRODUCTION FACTOR 2 HOMOLOG"/>
    <property type="match status" value="1"/>
</dbReference>
<dbReference type="EMBL" id="RRYP01012151">
    <property type="protein sequence ID" value="TNV77302.1"/>
    <property type="molecule type" value="Genomic_DNA"/>
</dbReference>
<dbReference type="InterPro" id="IPR007109">
    <property type="entry name" value="Brix"/>
</dbReference>
<dbReference type="PROSITE" id="PS50833">
    <property type="entry name" value="BRIX"/>
    <property type="match status" value="1"/>
</dbReference>
<evidence type="ECO:0000256" key="3">
    <source>
        <dbReference type="ARBA" id="ARBA00023242"/>
    </source>
</evidence>
<evidence type="ECO:0000313" key="8">
    <source>
        <dbReference type="Proteomes" id="UP000785679"/>
    </source>
</evidence>
<dbReference type="GO" id="GO:0019843">
    <property type="term" value="F:rRNA binding"/>
    <property type="evidence" value="ECO:0007669"/>
    <property type="project" value="UniProtKB-UniRule"/>
</dbReference>
<evidence type="ECO:0000256" key="5">
    <source>
        <dbReference type="SAM" id="MobiDB-lite"/>
    </source>
</evidence>
<dbReference type="SMART" id="SM00879">
    <property type="entry name" value="Brix"/>
    <property type="match status" value="1"/>
</dbReference>
<comment type="similarity">
    <text evidence="2 4">Belongs to the RPF2 family.</text>
</comment>
<evidence type="ECO:0000256" key="2">
    <source>
        <dbReference type="ARBA" id="ARBA00010782"/>
    </source>
</evidence>
<dbReference type="InterPro" id="IPR039770">
    <property type="entry name" value="Rpf2"/>
</dbReference>
<dbReference type="GO" id="GO:0005730">
    <property type="term" value="C:nucleolus"/>
    <property type="evidence" value="ECO:0007669"/>
    <property type="project" value="UniProtKB-SubCell"/>
</dbReference>
<evidence type="ECO:0000259" key="6">
    <source>
        <dbReference type="PROSITE" id="PS50833"/>
    </source>
</evidence>
<evidence type="ECO:0000256" key="1">
    <source>
        <dbReference type="ARBA" id="ARBA00004604"/>
    </source>
</evidence>
<feature type="compositionally biased region" description="Low complexity" evidence="5">
    <location>
        <begin position="325"/>
        <end position="334"/>
    </location>
</feature>